<dbReference type="PANTHER" id="PTHR43178">
    <property type="entry name" value="DIHYDROLIPOAMIDE ACETYLTRANSFERASE COMPONENT OF PYRUVATE DEHYDROGENASE COMPLEX"/>
    <property type="match status" value="1"/>
</dbReference>
<evidence type="ECO:0000256" key="2">
    <source>
        <dbReference type="ARBA" id="ARBA00022679"/>
    </source>
</evidence>
<dbReference type="PANTHER" id="PTHR43178:SF5">
    <property type="entry name" value="LIPOAMIDE ACYLTRANSFERASE COMPONENT OF BRANCHED-CHAIN ALPHA-KETO ACID DEHYDROGENASE COMPLEX, MITOCHONDRIAL"/>
    <property type="match status" value="1"/>
</dbReference>
<dbReference type="SUPFAM" id="SSF52777">
    <property type="entry name" value="CoA-dependent acyltransferases"/>
    <property type="match status" value="1"/>
</dbReference>
<feature type="domain" description="2-oxoacid dehydrogenase acyltransferase catalytic" evidence="4">
    <location>
        <begin position="13"/>
        <end position="142"/>
    </location>
</feature>
<keyword evidence="2 5" id="KW-0808">Transferase</keyword>
<dbReference type="InterPro" id="IPR023213">
    <property type="entry name" value="CAT-like_dom_sf"/>
</dbReference>
<dbReference type="Gene3D" id="3.30.559.10">
    <property type="entry name" value="Chloramphenicol acetyltransferase-like domain"/>
    <property type="match status" value="1"/>
</dbReference>
<dbReference type="EC" id="2.3.1.12" evidence="5"/>
<evidence type="ECO:0000256" key="3">
    <source>
        <dbReference type="ARBA" id="ARBA00023315"/>
    </source>
</evidence>
<dbReference type="GO" id="GO:0004742">
    <property type="term" value="F:dihydrolipoyllysine-residue acetyltransferase activity"/>
    <property type="evidence" value="ECO:0007669"/>
    <property type="project" value="UniProtKB-EC"/>
</dbReference>
<dbReference type="EMBL" id="JAGGLD010000001">
    <property type="protein sequence ID" value="MBP1999653.1"/>
    <property type="molecule type" value="Genomic_DNA"/>
</dbReference>
<name>A0ABS4JD55_9BACL</name>
<comment type="caution">
    <text evidence="5">The sequence shown here is derived from an EMBL/GenBank/DDBJ whole genome shotgun (WGS) entry which is preliminary data.</text>
</comment>
<feature type="domain" description="2-oxoacid dehydrogenase acyltransferase catalytic" evidence="4">
    <location>
        <begin position="156"/>
        <end position="267"/>
    </location>
</feature>
<evidence type="ECO:0000313" key="6">
    <source>
        <dbReference type="Proteomes" id="UP001519288"/>
    </source>
</evidence>
<dbReference type="RefSeq" id="WP_209859109.1">
    <property type="nucleotide sequence ID" value="NZ_JAGGLD010000001.1"/>
</dbReference>
<proteinExistence type="predicted"/>
<gene>
    <name evidence="5" type="ORF">J2Z69_000672</name>
</gene>
<sequence length="272" mass="30843">MSINNNEVRHEVFDAQRKLVAHMTSKSWKEVPHVSYVYEPDITNFYSEYKKLNKEVKITFNTIMLKTIAEGLVAAPELNAHLEYNDTTREGRLIYHDHIHASVPWQMSNGSMVPLIIRNTNELSLVDIAQYTLRLDEKVKNTDMLKLIRFVTGQASQADQLQTLEHAVTLTKEDIVGGTVTISNIGSLYREQKGHLVLLDIIPPEIFVVGIGAVQDKPGVYVDGQGEQKIGIRKVLSLCLAFDHRAVDFSSLVPFLKKLDDIFANPHIIHEW</sequence>
<keyword evidence="3 5" id="KW-0012">Acyltransferase</keyword>
<comment type="cofactor">
    <cofactor evidence="1">
        <name>(R)-lipoate</name>
        <dbReference type="ChEBI" id="CHEBI:83088"/>
    </cofactor>
</comment>
<reference evidence="5 6" key="1">
    <citation type="submission" date="2021-03" db="EMBL/GenBank/DDBJ databases">
        <title>Genomic Encyclopedia of Type Strains, Phase IV (KMG-IV): sequencing the most valuable type-strain genomes for metagenomic binning, comparative biology and taxonomic classification.</title>
        <authorList>
            <person name="Goeker M."/>
        </authorList>
    </citation>
    <scope>NUCLEOTIDE SEQUENCE [LARGE SCALE GENOMIC DNA]</scope>
    <source>
        <strain evidence="5 6">DSM 26806</strain>
    </source>
</reference>
<keyword evidence="5" id="KW-0670">Pyruvate</keyword>
<accession>A0ABS4JD55</accession>
<evidence type="ECO:0000313" key="5">
    <source>
        <dbReference type="EMBL" id="MBP1999653.1"/>
    </source>
</evidence>
<organism evidence="5 6">
    <name type="scientific">Paenibacillus shirakamiensis</name>
    <dbReference type="NCBI Taxonomy" id="1265935"/>
    <lineage>
        <taxon>Bacteria</taxon>
        <taxon>Bacillati</taxon>
        <taxon>Bacillota</taxon>
        <taxon>Bacilli</taxon>
        <taxon>Bacillales</taxon>
        <taxon>Paenibacillaceae</taxon>
        <taxon>Paenibacillus</taxon>
    </lineage>
</organism>
<dbReference type="Proteomes" id="UP001519288">
    <property type="component" value="Unassembled WGS sequence"/>
</dbReference>
<protein>
    <submittedName>
        <fullName evidence="5">Pyruvate dehydrogenase E2 component (Dihydrolipoamide acetyltransferase)</fullName>
        <ecNumber evidence="5">2.3.1.12</ecNumber>
    </submittedName>
</protein>
<dbReference type="Pfam" id="PF00198">
    <property type="entry name" value="2-oxoacid_dh"/>
    <property type="match status" value="2"/>
</dbReference>
<dbReference type="InterPro" id="IPR050743">
    <property type="entry name" value="2-oxoacid_DH_E2_comp"/>
</dbReference>
<evidence type="ECO:0000256" key="1">
    <source>
        <dbReference type="ARBA" id="ARBA00001938"/>
    </source>
</evidence>
<dbReference type="InterPro" id="IPR001078">
    <property type="entry name" value="2-oxoacid_DH_actylTfrase"/>
</dbReference>
<evidence type="ECO:0000259" key="4">
    <source>
        <dbReference type="Pfam" id="PF00198"/>
    </source>
</evidence>
<keyword evidence="6" id="KW-1185">Reference proteome</keyword>